<keyword evidence="11 15" id="KW-1133">Transmembrane helix</keyword>
<keyword evidence="10" id="KW-0476">Mercury</keyword>
<dbReference type="FunFam" id="3.30.70.100:FF:000001">
    <property type="entry name" value="ATPase copper transporting beta"/>
    <property type="match status" value="1"/>
</dbReference>
<reference evidence="17 18" key="1">
    <citation type="journal article" date="2017" name="Int. J. Syst. Evol. Microbiol.">
        <title>Arachidicoccus ginsenosidivorans sp. nov., with ginsenoside-converting activity isolated from ginseng cultivating soil.</title>
        <authorList>
            <person name="Siddiqi M.Z."/>
            <person name="Aslam Z."/>
            <person name="Im W.T."/>
        </authorList>
    </citation>
    <scope>NUCLEOTIDE SEQUENCE [LARGE SCALE GENOMIC DNA]</scope>
    <source>
        <strain evidence="17 18">Gsoil 809</strain>
    </source>
</reference>
<dbReference type="Gene3D" id="3.30.70.100">
    <property type="match status" value="1"/>
</dbReference>
<feature type="domain" description="HMA" evidence="16">
    <location>
        <begin position="129"/>
        <end position="195"/>
    </location>
</feature>
<dbReference type="InterPro" id="IPR006121">
    <property type="entry name" value="HMA_dom"/>
</dbReference>
<evidence type="ECO:0000256" key="14">
    <source>
        <dbReference type="ARBA" id="ARBA00045720"/>
    </source>
</evidence>
<dbReference type="GO" id="GO:0005886">
    <property type="term" value="C:plasma membrane"/>
    <property type="evidence" value="ECO:0007669"/>
    <property type="project" value="UniProtKB-SubCell"/>
</dbReference>
<keyword evidence="9" id="KW-0479">Metal-binding</keyword>
<evidence type="ECO:0000313" key="18">
    <source>
        <dbReference type="Proteomes" id="UP000321291"/>
    </source>
</evidence>
<dbReference type="PROSITE" id="PS50846">
    <property type="entry name" value="HMA_2"/>
    <property type="match status" value="1"/>
</dbReference>
<dbReference type="GO" id="GO:0046872">
    <property type="term" value="F:metal ion binding"/>
    <property type="evidence" value="ECO:0007669"/>
    <property type="project" value="UniProtKB-KW"/>
</dbReference>
<dbReference type="NCBIfam" id="NF041374">
    <property type="entry name" value="GDCCVxC"/>
    <property type="match status" value="1"/>
</dbReference>
<evidence type="ECO:0000256" key="5">
    <source>
        <dbReference type="ARBA" id="ARBA00022466"/>
    </source>
</evidence>
<feature type="transmembrane region" description="Helical" evidence="15">
    <location>
        <begin position="12"/>
        <end position="36"/>
    </location>
</feature>
<dbReference type="PRINTS" id="PR00946">
    <property type="entry name" value="HGSCAVENGER"/>
</dbReference>
<comment type="subcellular location">
    <subcellularLocation>
        <location evidence="1">Cell inner membrane</location>
        <topology evidence="1">Multi-pass membrane protein</topology>
    </subcellularLocation>
</comment>
<dbReference type="InterPro" id="IPR047677">
    <property type="entry name" value="GDCCVxC"/>
</dbReference>
<evidence type="ECO:0000256" key="8">
    <source>
        <dbReference type="ARBA" id="ARBA00022692"/>
    </source>
</evidence>
<evidence type="ECO:0000256" key="11">
    <source>
        <dbReference type="ARBA" id="ARBA00022989"/>
    </source>
</evidence>
<evidence type="ECO:0000256" key="3">
    <source>
        <dbReference type="ARBA" id="ARBA00017053"/>
    </source>
</evidence>
<keyword evidence="8 15" id="KW-0812">Transmembrane</keyword>
<comment type="similarity">
    <text evidence="2">Belongs to the MerT family.</text>
</comment>
<dbReference type="InterPro" id="IPR017969">
    <property type="entry name" value="Heavy-metal-associated_CS"/>
</dbReference>
<evidence type="ECO:0000256" key="7">
    <source>
        <dbReference type="ARBA" id="ARBA00022519"/>
    </source>
</evidence>
<dbReference type="GO" id="GO:0015097">
    <property type="term" value="F:mercury ion transmembrane transporter activity"/>
    <property type="evidence" value="ECO:0007669"/>
    <property type="project" value="InterPro"/>
</dbReference>
<dbReference type="KEGG" id="agi:FSB73_18070"/>
<keyword evidence="4" id="KW-0813">Transport</keyword>
<evidence type="ECO:0000256" key="6">
    <source>
        <dbReference type="ARBA" id="ARBA00022475"/>
    </source>
</evidence>
<evidence type="ECO:0000256" key="9">
    <source>
        <dbReference type="ARBA" id="ARBA00022723"/>
    </source>
</evidence>
<gene>
    <name evidence="17" type="primary">merTP</name>
    <name evidence="17" type="ORF">FSB73_18070</name>
</gene>
<evidence type="ECO:0000256" key="1">
    <source>
        <dbReference type="ARBA" id="ARBA00004429"/>
    </source>
</evidence>
<dbReference type="InterPro" id="IPR036163">
    <property type="entry name" value="HMA_dom_sf"/>
</dbReference>
<dbReference type="EMBL" id="CP042434">
    <property type="protein sequence ID" value="QEC73292.1"/>
    <property type="molecule type" value="Genomic_DNA"/>
</dbReference>
<dbReference type="InterPro" id="IPR001802">
    <property type="entry name" value="MerP/CopZ"/>
</dbReference>
<evidence type="ECO:0000256" key="13">
    <source>
        <dbReference type="ARBA" id="ARBA00030934"/>
    </source>
</evidence>
<organism evidence="17 18">
    <name type="scientific">Arachidicoccus ginsenosidivorans</name>
    <dbReference type="NCBI Taxonomy" id="496057"/>
    <lineage>
        <taxon>Bacteria</taxon>
        <taxon>Pseudomonadati</taxon>
        <taxon>Bacteroidota</taxon>
        <taxon>Chitinophagia</taxon>
        <taxon>Chitinophagales</taxon>
        <taxon>Chitinophagaceae</taxon>
        <taxon>Arachidicoccus</taxon>
    </lineage>
</organism>
<protein>
    <recommendedName>
        <fullName evidence="3">Mercuric transport protein MerT</fullName>
    </recommendedName>
    <alternativeName>
        <fullName evidence="13">Mercury ion transport protein</fullName>
    </alternativeName>
</protein>
<comment type="function">
    <text evidence="14">Involved in mercury resistance. Probably transfers a mercuric ion from the periplasmic Hg(2+)-binding protein MerP to the cytoplasmic mercuric reductase MerA.</text>
</comment>
<proteinExistence type="inferred from homology"/>
<dbReference type="Gene3D" id="1.10.287.910">
    <property type="entry name" value="bacterial mercury transporter, merf"/>
    <property type="match status" value="1"/>
</dbReference>
<dbReference type="Proteomes" id="UP000321291">
    <property type="component" value="Chromosome"/>
</dbReference>
<accession>A0A5B8VQW6</accession>
<evidence type="ECO:0000313" key="17">
    <source>
        <dbReference type="EMBL" id="QEC73292.1"/>
    </source>
</evidence>
<dbReference type="CDD" id="cd00371">
    <property type="entry name" value="HMA"/>
    <property type="match status" value="1"/>
</dbReference>
<keyword evidence="12 15" id="KW-0472">Membrane</keyword>
<evidence type="ECO:0000256" key="15">
    <source>
        <dbReference type="SAM" id="Phobius"/>
    </source>
</evidence>
<dbReference type="NCBIfam" id="NF033556">
    <property type="entry name" value="MerTP_fusion"/>
    <property type="match status" value="1"/>
</dbReference>
<evidence type="ECO:0000256" key="10">
    <source>
        <dbReference type="ARBA" id="ARBA00022914"/>
    </source>
</evidence>
<evidence type="ECO:0000259" key="16">
    <source>
        <dbReference type="PROSITE" id="PS50846"/>
    </source>
</evidence>
<dbReference type="PROSITE" id="PS01047">
    <property type="entry name" value="HMA_1"/>
    <property type="match status" value="1"/>
</dbReference>
<name>A0A5B8VQW6_9BACT</name>
<dbReference type="InterPro" id="IPR003457">
    <property type="entry name" value="Transprt_MerT"/>
</dbReference>
<sequence length="269" mass="29971">MIAKKNNKSWIAGIISAIAASLCCITPLLAFLGGASGLASAFSWLEPFRPYFIGLTVLVFGFAWYQKLKPKKEIDCHCETEEKPKFIQSKTFLGIVTVFAGLMLAFPLYAPIFYPKIEQQVIVDKSNIQTIEFKVSGMTCTDCENHINYEVNKLSGIIKSSVSYEKGNAIIEFDHSKTDVAKIEKAINGTGYTVIAKKKNKMEVRLQSTITCPNCGHKKEEVMPTDACQFFYECEKCKTRLKPKPGDCCVYCSYGTVKCPPRQLSPSCC</sequence>
<feature type="transmembrane region" description="Helical" evidence="15">
    <location>
        <begin position="92"/>
        <end position="114"/>
    </location>
</feature>
<dbReference type="Pfam" id="PF02411">
    <property type="entry name" value="MerT"/>
    <property type="match status" value="1"/>
</dbReference>
<keyword evidence="18" id="KW-1185">Reference proteome</keyword>
<dbReference type="Pfam" id="PF00403">
    <property type="entry name" value="HMA"/>
    <property type="match status" value="1"/>
</dbReference>
<dbReference type="SUPFAM" id="SSF55008">
    <property type="entry name" value="HMA, heavy metal-associated domain"/>
    <property type="match status" value="1"/>
</dbReference>
<dbReference type="AlphaFoldDB" id="A0A5B8VQW6"/>
<evidence type="ECO:0000256" key="2">
    <source>
        <dbReference type="ARBA" id="ARBA00008224"/>
    </source>
</evidence>
<keyword evidence="5" id="KW-0475">Mercuric resistance</keyword>
<keyword evidence="6" id="KW-1003">Cell membrane</keyword>
<evidence type="ECO:0000256" key="4">
    <source>
        <dbReference type="ARBA" id="ARBA00022448"/>
    </source>
</evidence>
<evidence type="ECO:0000256" key="12">
    <source>
        <dbReference type="ARBA" id="ARBA00023136"/>
    </source>
</evidence>
<dbReference type="OrthoDB" id="1493145at2"/>
<keyword evidence="7" id="KW-0997">Cell inner membrane</keyword>
<feature type="transmembrane region" description="Helical" evidence="15">
    <location>
        <begin position="48"/>
        <end position="65"/>
    </location>
</feature>